<organism evidence="7 8">
    <name type="scientific">Mucilaginibacter terrenus</name>
    <dbReference type="NCBI Taxonomy" id="2482727"/>
    <lineage>
        <taxon>Bacteria</taxon>
        <taxon>Pseudomonadati</taxon>
        <taxon>Bacteroidota</taxon>
        <taxon>Sphingobacteriia</taxon>
        <taxon>Sphingobacteriales</taxon>
        <taxon>Sphingobacteriaceae</taxon>
        <taxon>Mucilaginibacter</taxon>
    </lineage>
</organism>
<keyword evidence="3" id="KW-0741">SOS mutagenesis</keyword>
<dbReference type="CDD" id="cd01700">
    <property type="entry name" value="PolY_Pol_V_umuC"/>
    <property type="match status" value="1"/>
</dbReference>
<comment type="similarity">
    <text evidence="1">Belongs to the DNA polymerase type-Y family.</text>
</comment>
<gene>
    <name evidence="7" type="ORF">DYU05_05445</name>
</gene>
<evidence type="ECO:0000256" key="3">
    <source>
        <dbReference type="ARBA" id="ARBA00023199"/>
    </source>
</evidence>
<dbReference type="EMBL" id="QWDE01000001">
    <property type="protein sequence ID" value="RFZ85050.1"/>
    <property type="molecule type" value="Genomic_DNA"/>
</dbReference>
<dbReference type="Proteomes" id="UP000260823">
    <property type="component" value="Unassembled WGS sequence"/>
</dbReference>
<keyword evidence="5" id="KW-0742">SOS response</keyword>
<dbReference type="GO" id="GO:0006281">
    <property type="term" value="P:DNA repair"/>
    <property type="evidence" value="ECO:0007669"/>
    <property type="project" value="UniProtKB-KW"/>
</dbReference>
<feature type="domain" description="UmuC" evidence="6">
    <location>
        <begin position="2"/>
        <end position="181"/>
    </location>
</feature>
<dbReference type="RefSeq" id="WP_117381951.1">
    <property type="nucleotide sequence ID" value="NZ_QWDE01000001.1"/>
</dbReference>
<dbReference type="InterPro" id="IPR017961">
    <property type="entry name" value="DNA_pol_Y-fam_little_finger"/>
</dbReference>
<dbReference type="GO" id="GO:0005829">
    <property type="term" value="C:cytosol"/>
    <property type="evidence" value="ECO:0007669"/>
    <property type="project" value="TreeGrafter"/>
</dbReference>
<accession>A0A3E2NW19</accession>
<evidence type="ECO:0000256" key="5">
    <source>
        <dbReference type="ARBA" id="ARBA00023236"/>
    </source>
</evidence>
<keyword evidence="4" id="KW-0234">DNA repair</keyword>
<comment type="caution">
    <text evidence="7">The sequence shown here is derived from an EMBL/GenBank/DDBJ whole genome shotgun (WGS) entry which is preliminary data.</text>
</comment>
<proteinExistence type="inferred from homology"/>
<reference evidence="7 8" key="1">
    <citation type="submission" date="2018-08" db="EMBL/GenBank/DDBJ databases">
        <title>Mucilaginibacter terrae sp. nov., isolated from manganese diggings.</title>
        <authorList>
            <person name="Huang Y."/>
            <person name="Zhou Z."/>
        </authorList>
    </citation>
    <scope>NUCLEOTIDE SEQUENCE [LARGE SCALE GENOMIC DNA]</scope>
    <source>
        <strain evidence="7 8">ZH6</strain>
    </source>
</reference>
<evidence type="ECO:0000259" key="6">
    <source>
        <dbReference type="PROSITE" id="PS50173"/>
    </source>
</evidence>
<dbReference type="Pfam" id="PF11799">
    <property type="entry name" value="IMS_C"/>
    <property type="match status" value="1"/>
</dbReference>
<dbReference type="AlphaFoldDB" id="A0A3E2NW19"/>
<dbReference type="Gene3D" id="3.40.1170.60">
    <property type="match status" value="1"/>
</dbReference>
<dbReference type="PANTHER" id="PTHR11076:SF34">
    <property type="entry name" value="PROTEIN UMUC"/>
    <property type="match status" value="1"/>
</dbReference>
<dbReference type="GO" id="GO:0009432">
    <property type="term" value="P:SOS response"/>
    <property type="evidence" value="ECO:0007669"/>
    <property type="project" value="UniProtKB-KW"/>
</dbReference>
<dbReference type="Gene3D" id="3.30.70.270">
    <property type="match status" value="1"/>
</dbReference>
<keyword evidence="8" id="KW-1185">Reference proteome</keyword>
<evidence type="ECO:0000313" key="7">
    <source>
        <dbReference type="EMBL" id="RFZ85050.1"/>
    </source>
</evidence>
<dbReference type="Gene3D" id="1.10.150.20">
    <property type="entry name" value="5' to 3' exonuclease, C-terminal subdomain"/>
    <property type="match status" value="1"/>
</dbReference>
<evidence type="ECO:0000256" key="2">
    <source>
        <dbReference type="ARBA" id="ARBA00022763"/>
    </source>
</evidence>
<dbReference type="OrthoDB" id="9808813at2"/>
<dbReference type="InterPro" id="IPR001126">
    <property type="entry name" value="UmuC"/>
</dbReference>
<protein>
    <submittedName>
        <fullName evidence="7">Y-family DNA polymerase</fullName>
    </submittedName>
</protein>
<dbReference type="Pfam" id="PF00817">
    <property type="entry name" value="IMS"/>
    <property type="match status" value="1"/>
</dbReference>
<dbReference type="InterPro" id="IPR050116">
    <property type="entry name" value="DNA_polymerase-Y"/>
</dbReference>
<evidence type="ECO:0000256" key="4">
    <source>
        <dbReference type="ARBA" id="ARBA00023204"/>
    </source>
</evidence>
<dbReference type="GO" id="GO:0042276">
    <property type="term" value="P:error-prone translesion synthesis"/>
    <property type="evidence" value="ECO:0007669"/>
    <property type="project" value="TreeGrafter"/>
</dbReference>
<keyword evidence="2" id="KW-0227">DNA damage</keyword>
<evidence type="ECO:0000256" key="1">
    <source>
        <dbReference type="ARBA" id="ARBA00010945"/>
    </source>
</evidence>
<dbReference type="InterPro" id="IPR043502">
    <property type="entry name" value="DNA/RNA_pol_sf"/>
</dbReference>
<dbReference type="SUPFAM" id="SSF56672">
    <property type="entry name" value="DNA/RNA polymerases"/>
    <property type="match status" value="1"/>
</dbReference>
<name>A0A3E2NW19_9SPHI</name>
<evidence type="ECO:0000313" key="8">
    <source>
        <dbReference type="Proteomes" id="UP000260823"/>
    </source>
</evidence>
<dbReference type="GO" id="GO:0003684">
    <property type="term" value="F:damaged DNA binding"/>
    <property type="evidence" value="ECO:0007669"/>
    <property type="project" value="InterPro"/>
</dbReference>
<sequence length="414" mass="47273">MFALCDCNNFYASAERLFKPDLCNQPVVVLSNNDGCVIARSEEAKLCGIKMGDPEFLVRDLIDKYGIKVFSSNYVLYGDMSERVMHNLSRWFPRLDVYSIDEAFGWLGGIRNLEAYAPKIRESVVRNTGIPVSIGVAPTKTLAKLANKLAKKNGGTLVLDTRQKIKDAVDIFPAKDLWGIGRQYYKKLEELNIETVGQLRDLPEMWFKQHMTIQGQRMWNELWGRPALPIDARTESKKGITVSRSFRNYIEDADVLCEAVTLYASRLAEKLRHNKLRCLYLQVFLYTNKHREDHPQHFPSQVQKLVLASNNSHDLVQAATRMARKLYQPGIKYRKAGCIATGLLPESELQLNAFNAHDYGKKDAVAAVLDTINLAYGRGTLRMASEGYEKTWRLKHEHLSQGYTTRWHEILRIG</sequence>
<dbReference type="GO" id="GO:0003887">
    <property type="term" value="F:DNA-directed DNA polymerase activity"/>
    <property type="evidence" value="ECO:0007669"/>
    <property type="project" value="TreeGrafter"/>
</dbReference>
<dbReference type="PANTHER" id="PTHR11076">
    <property type="entry name" value="DNA REPAIR POLYMERASE UMUC / TRANSFERASE FAMILY MEMBER"/>
    <property type="match status" value="1"/>
</dbReference>
<dbReference type="InterPro" id="IPR025188">
    <property type="entry name" value="DUF4113"/>
</dbReference>
<dbReference type="InterPro" id="IPR043128">
    <property type="entry name" value="Rev_trsase/Diguanyl_cyclase"/>
</dbReference>
<dbReference type="Pfam" id="PF13438">
    <property type="entry name" value="DUF4113"/>
    <property type="match status" value="1"/>
</dbReference>
<dbReference type="PROSITE" id="PS50173">
    <property type="entry name" value="UMUC"/>
    <property type="match status" value="1"/>
</dbReference>